<evidence type="ECO:0000313" key="1">
    <source>
        <dbReference type="EMBL" id="VFJ14363.1"/>
    </source>
</evidence>
<evidence type="ECO:0000313" key="2">
    <source>
        <dbReference type="Proteomes" id="UP000294299"/>
    </source>
</evidence>
<proteinExistence type="predicted"/>
<reference evidence="1 2" key="1">
    <citation type="submission" date="2019-02" db="EMBL/GenBank/DDBJ databases">
        <authorList>
            <person name="Lehtovirta-Morley E L."/>
        </authorList>
    </citation>
    <scope>NUCLEOTIDE SEQUENCE [LARGE SCALE GENOMIC DNA]</scope>
    <source>
        <strain evidence="1">NFRAN1</strain>
    </source>
</reference>
<organism evidence="1 2">
    <name type="scientific">Candidatus Nitrosocosmicus franklandianus</name>
    <dbReference type="NCBI Taxonomy" id="1798806"/>
    <lineage>
        <taxon>Archaea</taxon>
        <taxon>Nitrososphaerota</taxon>
        <taxon>Nitrososphaeria</taxon>
        <taxon>Nitrososphaerales</taxon>
        <taxon>Nitrososphaeraceae</taxon>
        <taxon>Candidatus Nitrosocosmicus</taxon>
    </lineage>
</organism>
<gene>
    <name evidence="1" type="ORF">NFRAN_2041</name>
</gene>
<keyword evidence="2" id="KW-1185">Reference proteome</keyword>
<dbReference type="KEGG" id="nfn:NFRAN_2041"/>
<dbReference type="Proteomes" id="UP000294299">
    <property type="component" value="Chromosome NFRAN"/>
</dbReference>
<protein>
    <submittedName>
        <fullName evidence="1">Uncharacterized protein</fullName>
    </submittedName>
</protein>
<name>A0A484IAS2_9ARCH</name>
<dbReference type="AlphaFoldDB" id="A0A484IAS2"/>
<dbReference type="EMBL" id="LR216287">
    <property type="protein sequence ID" value="VFJ14363.1"/>
    <property type="molecule type" value="Genomic_DNA"/>
</dbReference>
<sequence length="57" mass="6547">MVFVYDSKQKRTLPFLHGMPKDKKDVVFVKFSYNGMKTNIVLVVTISLGQDHFVGLE</sequence>
<accession>A0A484IAS2</accession>